<dbReference type="OrthoDB" id="4269629at2"/>
<dbReference type="AlphaFoldDB" id="A0A4V5NVE5"/>
<dbReference type="Pfam" id="PF00326">
    <property type="entry name" value="Peptidase_S9"/>
    <property type="match status" value="1"/>
</dbReference>
<evidence type="ECO:0000256" key="1">
    <source>
        <dbReference type="ARBA" id="ARBA00022801"/>
    </source>
</evidence>
<name>A0A4V5NVE5_9GAMM</name>
<keyword evidence="1" id="KW-0378">Hydrolase</keyword>
<dbReference type="InterPro" id="IPR001375">
    <property type="entry name" value="Peptidase_S9_cat"/>
</dbReference>
<dbReference type="PANTHER" id="PTHR42776:SF27">
    <property type="entry name" value="DIPEPTIDYL PEPTIDASE FAMILY MEMBER 6"/>
    <property type="match status" value="1"/>
</dbReference>
<dbReference type="EMBL" id="SWCI01000004">
    <property type="protein sequence ID" value="TKB49294.1"/>
    <property type="molecule type" value="Genomic_DNA"/>
</dbReference>
<dbReference type="InterPro" id="IPR029058">
    <property type="entry name" value="AB_hydrolase_fold"/>
</dbReference>
<reference evidence="3 4" key="1">
    <citation type="submission" date="2019-04" db="EMBL/GenBank/DDBJ databases">
        <authorList>
            <person name="Hwang J.C."/>
        </authorList>
    </citation>
    <scope>NUCLEOTIDE SEQUENCE [LARGE SCALE GENOMIC DNA]</scope>
    <source>
        <strain evidence="3 4">IMCC35001</strain>
    </source>
</reference>
<dbReference type="GO" id="GO:0004252">
    <property type="term" value="F:serine-type endopeptidase activity"/>
    <property type="evidence" value="ECO:0007669"/>
    <property type="project" value="InterPro"/>
</dbReference>
<keyword evidence="4" id="KW-1185">Reference proteome</keyword>
<evidence type="ECO:0000313" key="4">
    <source>
        <dbReference type="Proteomes" id="UP000305674"/>
    </source>
</evidence>
<proteinExistence type="predicted"/>
<comment type="caution">
    <text evidence="3">The sequence shown here is derived from an EMBL/GenBank/DDBJ whole genome shotgun (WGS) entry which is preliminary data.</text>
</comment>
<dbReference type="Gene3D" id="3.40.50.1820">
    <property type="entry name" value="alpha/beta hydrolase"/>
    <property type="match status" value="1"/>
</dbReference>
<dbReference type="SUPFAM" id="SSF53474">
    <property type="entry name" value="alpha/beta-Hydrolases"/>
    <property type="match status" value="1"/>
</dbReference>
<protein>
    <submittedName>
        <fullName evidence="3">S9 family peptidase</fullName>
    </submittedName>
</protein>
<dbReference type="InterPro" id="IPR002470">
    <property type="entry name" value="Peptidase_S9A"/>
</dbReference>
<dbReference type="PRINTS" id="PR00862">
    <property type="entry name" value="PROLIGOPTASE"/>
</dbReference>
<dbReference type="PANTHER" id="PTHR42776">
    <property type="entry name" value="SERINE PEPTIDASE S9 FAMILY MEMBER"/>
    <property type="match status" value="1"/>
</dbReference>
<gene>
    <name evidence="3" type="ORF">FCL40_08130</name>
</gene>
<organism evidence="3 4">
    <name type="scientific">Ferrimonas sediminicola</name>
    <dbReference type="NCBI Taxonomy" id="2569538"/>
    <lineage>
        <taxon>Bacteria</taxon>
        <taxon>Pseudomonadati</taxon>
        <taxon>Pseudomonadota</taxon>
        <taxon>Gammaproteobacteria</taxon>
        <taxon>Alteromonadales</taxon>
        <taxon>Ferrimonadaceae</taxon>
        <taxon>Ferrimonas</taxon>
    </lineage>
</organism>
<accession>A0A4V5NVE5</accession>
<dbReference type="Proteomes" id="UP000305674">
    <property type="component" value="Unassembled WGS sequence"/>
</dbReference>
<dbReference type="GO" id="GO:0006508">
    <property type="term" value="P:proteolysis"/>
    <property type="evidence" value="ECO:0007669"/>
    <property type="project" value="InterPro"/>
</dbReference>
<dbReference type="FunFam" id="3.40.50.1820:FF:000442">
    <property type="entry name" value="Subfamily S9C unassigned peptidase"/>
    <property type="match status" value="1"/>
</dbReference>
<evidence type="ECO:0000259" key="2">
    <source>
        <dbReference type="Pfam" id="PF00326"/>
    </source>
</evidence>
<sequence length="663" mass="74110">MWGSVGLTIATRSVCVTRFLAGLAMMLALPAWADLPPVEHFSRSSQAYSIKISPKGDHLAMMTKNDGKQFVAILDTDTLKPLHAIRFGGQAQVGSYWWASNDRVVVTKEYLKGWTAAPQSYGEMLAVDFDGDDALYLFGYDSGKKTTGTRLARGSDAIRAWGYMIDPLPEDEDWVLIQSTPMGHRGERNPTVFRANIHNGKRKKVAYSPVSFARFISDHRGEIRFVSGVDKDGVFKMYAREEQGDEWRLFFNEEAGEGTITPVTFASKDEVYVLDNTDHSLQALKRVNLKTGESTLIYRDKVVDPRAPKLSADGRTLYAMEVEPGYPSYIFVDSDSRDSKSLKGLLQAFPGEQVAITSQTLDGNLAVVFVYSDINPGSYYLYDRGKGSVRHLVSARSWVDPDSSATVEPFSFKARDGMTLYGYLTIPAGKEAKNLPLVVNPHGGPHGPRDYWRYDPQAQLLASRGMAVLQVNFRGSGGYGRDYQEAGYRNWGSKIQYDIIDATQHMIAQGKVDRDNICIYGGSFGGYSALQAPILAPDLFQCAIGFAGVYDLELMYEVGDIPEHKSGMRYLKEVIGEDDTNMKAFSPVHNVDKLTLPLLIIHGGEDERVPIEHAQMLREALDKKKHPYKWLELEKEAHGLYDEQTRTEVYGEMLSFLEQHLTL</sequence>
<dbReference type="SUPFAM" id="SSF82171">
    <property type="entry name" value="DPP6 N-terminal domain-like"/>
    <property type="match status" value="1"/>
</dbReference>
<evidence type="ECO:0000313" key="3">
    <source>
        <dbReference type="EMBL" id="TKB49294.1"/>
    </source>
</evidence>
<feature type="domain" description="Peptidase S9 prolyl oligopeptidase catalytic" evidence="2">
    <location>
        <begin position="452"/>
        <end position="661"/>
    </location>
</feature>